<name>A0ABD3NXY3_9STRA</name>
<protein>
    <recommendedName>
        <fullName evidence="3">Deubiquitinating enzyme MINDY-3/4 conserved domain-containing protein</fullName>
    </recommendedName>
</protein>
<gene>
    <name evidence="4" type="ORF">HJC23_001007</name>
</gene>
<dbReference type="PANTHER" id="PTHR12473">
    <property type="entry name" value="UBIQUITIN CARBOXYL-TERMINAL HYDROLASE MINDY-4-RELATED"/>
    <property type="match status" value="1"/>
</dbReference>
<feature type="region of interest" description="Disordered" evidence="2">
    <location>
        <begin position="714"/>
        <end position="742"/>
    </location>
</feature>
<feature type="region of interest" description="Disordered" evidence="2">
    <location>
        <begin position="69"/>
        <end position="97"/>
    </location>
</feature>
<feature type="domain" description="Deubiquitinating enzyme MINDY-3/4 conserved" evidence="3">
    <location>
        <begin position="189"/>
        <end position="705"/>
    </location>
</feature>
<proteinExistence type="inferred from homology"/>
<comment type="caution">
    <text evidence="4">The sequence shown here is derived from an EMBL/GenBank/DDBJ whole genome shotgun (WGS) entry which is preliminary data.</text>
</comment>
<feature type="region of interest" description="Disordered" evidence="2">
    <location>
        <begin position="784"/>
        <end position="843"/>
    </location>
</feature>
<dbReference type="AlphaFoldDB" id="A0ABD3NXY3"/>
<evidence type="ECO:0000313" key="4">
    <source>
        <dbReference type="EMBL" id="KAL3780725.1"/>
    </source>
</evidence>
<dbReference type="PANTHER" id="PTHR12473:SF8">
    <property type="entry name" value="UBIQUITIN CARBOXYL-TERMINAL HYDROLASE MINDY-4-RELATED"/>
    <property type="match status" value="1"/>
</dbReference>
<sequence length="995" mass="107132">MTDAPIDAPIATAEGVINNIRANVTQDNAHYAGSLTEDGFDEEELRAALNMSLHPNDPQIIAPDAVADCGDSAVKSDSSPPTDSLLVKHPPDSTTTNTAEVTQVAGSDCGSGTNGQSQVTIQCQALDDIRPFRKIMWDDRITTTDDKERWIYECITTTFLGGDKKTTPIAGASSKTTTSAAKNPALSPLEVLTGCHTQQSNDCDSKPAAIPDSMHKLWGLTQKHGGPCGVLAAIQAEMIRVLLFGRRRTERVDRKKGERCLVYPFSLHGGEDGTDVSSAASCNPITAPEVEEAIAMAMGMILARASIIPPASSSDKESIKAEKCSVHLVFPESSHDDSQQQPFGNLAEGTAAVTRDWISEMLRSNSNAGDTAPETTSNSLGLNVHTITCPELSETTSQPQSTTTTSNDDEDDDTSPELKRRKKKKEVTFAADNPFSRNTSNNSRSVKISLEEARQQNYMTALAYAVTDYLMGRIPLGSTNGDKIESSPLEAKAIIPLEYFCGPGGVIFFVMSLVHSRGIETIRGDMDDPNTTITSQFGHSSQELINLLLTGQAVSNVFDNSMTLSGELTCRGIQQRPAIGYLSQLESLRYCEVGGYFKSPIFPIWVIGSTSHFSVLFGDEACLRESQSDLLLERCRRAFKKVEGGGESGFISADKLGEVVDELELRGKLGGDHGVHTLQAFLEIAGAGIILWEDAWKSLSRLLTGSTLESIIDSSDGHQGVPANRQEAATSTASSTLQSDEELAKKLAEEWGTSITNDEVDQGANSDEAYARALQAQWDAEVSNASDNANADDMTSQVATTDGQEGSGLFGLDLSDDDSPEPEFRFPGLFSSSGNETPIARPPTPLLKTLDAMPTFSTLVDQNNQQKVQFKTDVDIDTDMKDVVKNTNAPTQQVSQSISLHVSNGQLNISGRPTEKFEFENYGSNFPLYHYNGLRGGTLTPFSVTRLDASEAVGSSIGLSGGASHHGSDDLEAVVRTKWPSCTFNFFGKNAPYID</sequence>
<dbReference type="GO" id="GO:0004843">
    <property type="term" value="F:cysteine-type deubiquitinase activity"/>
    <property type="evidence" value="ECO:0007669"/>
    <property type="project" value="UniProtKB-EC"/>
</dbReference>
<feature type="compositionally biased region" description="Polar residues" evidence="2">
    <location>
        <begin position="364"/>
        <end position="381"/>
    </location>
</feature>
<dbReference type="Pfam" id="PF13898">
    <property type="entry name" value="MINDY-3_4_CD"/>
    <property type="match status" value="2"/>
</dbReference>
<dbReference type="InterPro" id="IPR039785">
    <property type="entry name" value="MINY3/4"/>
</dbReference>
<keyword evidence="5" id="KW-1185">Reference proteome</keyword>
<evidence type="ECO:0000313" key="5">
    <source>
        <dbReference type="Proteomes" id="UP001516023"/>
    </source>
</evidence>
<reference evidence="4 5" key="1">
    <citation type="journal article" date="2020" name="G3 (Bethesda)">
        <title>Improved Reference Genome for Cyclotella cryptica CCMP332, a Model for Cell Wall Morphogenesis, Salinity Adaptation, and Lipid Production in Diatoms (Bacillariophyta).</title>
        <authorList>
            <person name="Roberts W.R."/>
            <person name="Downey K.M."/>
            <person name="Ruck E.C."/>
            <person name="Traller J.C."/>
            <person name="Alverson A.J."/>
        </authorList>
    </citation>
    <scope>NUCLEOTIDE SEQUENCE [LARGE SCALE GENOMIC DNA]</scope>
    <source>
        <strain evidence="4 5">CCMP332</strain>
    </source>
</reference>
<dbReference type="Proteomes" id="UP001516023">
    <property type="component" value="Unassembled WGS sequence"/>
</dbReference>
<dbReference type="EMBL" id="JABMIG020000339">
    <property type="protein sequence ID" value="KAL3780725.1"/>
    <property type="molecule type" value="Genomic_DNA"/>
</dbReference>
<evidence type="ECO:0000259" key="3">
    <source>
        <dbReference type="SMART" id="SM01174"/>
    </source>
</evidence>
<dbReference type="InterPro" id="IPR025257">
    <property type="entry name" value="MINDY-3/4_CD"/>
</dbReference>
<dbReference type="SMART" id="SM01174">
    <property type="entry name" value="DUF4205"/>
    <property type="match status" value="1"/>
</dbReference>
<dbReference type="GO" id="GO:0006508">
    <property type="term" value="P:proteolysis"/>
    <property type="evidence" value="ECO:0007669"/>
    <property type="project" value="UniProtKB-KW"/>
</dbReference>
<accession>A0ABD3NXY3</accession>
<evidence type="ECO:0000256" key="1">
    <source>
        <dbReference type="ARBA" id="ARBA00011074"/>
    </source>
</evidence>
<feature type="region of interest" description="Disordered" evidence="2">
    <location>
        <begin position="364"/>
        <end position="383"/>
    </location>
</feature>
<feature type="compositionally biased region" description="Polar residues" evidence="2">
    <location>
        <begin position="784"/>
        <end position="804"/>
    </location>
</feature>
<evidence type="ECO:0000256" key="2">
    <source>
        <dbReference type="SAM" id="MobiDB-lite"/>
    </source>
</evidence>
<feature type="region of interest" description="Disordered" evidence="2">
    <location>
        <begin position="391"/>
        <end position="443"/>
    </location>
</feature>
<organism evidence="4 5">
    <name type="scientific">Cyclotella cryptica</name>
    <dbReference type="NCBI Taxonomy" id="29204"/>
    <lineage>
        <taxon>Eukaryota</taxon>
        <taxon>Sar</taxon>
        <taxon>Stramenopiles</taxon>
        <taxon>Ochrophyta</taxon>
        <taxon>Bacillariophyta</taxon>
        <taxon>Coscinodiscophyceae</taxon>
        <taxon>Thalassiosirophycidae</taxon>
        <taxon>Stephanodiscales</taxon>
        <taxon>Stephanodiscaceae</taxon>
        <taxon>Cyclotella</taxon>
    </lineage>
</organism>
<comment type="similarity">
    <text evidence="1">Belongs to the MINDY deubiquitinase family. FAM188 subfamily.</text>
</comment>
<feature type="compositionally biased region" description="Low complexity" evidence="2">
    <location>
        <begin position="393"/>
        <end position="406"/>
    </location>
</feature>